<keyword evidence="4 5" id="KW-0472">Membrane</keyword>
<reference evidence="7 8" key="1">
    <citation type="submission" date="2020-09" db="EMBL/GenBank/DDBJ databases">
        <title>Sphingomonas sp., a new species isolated from pork steak.</title>
        <authorList>
            <person name="Heidler von Heilborn D."/>
        </authorList>
    </citation>
    <scope>NUCLEOTIDE SEQUENCE [LARGE SCALE GENOMIC DNA]</scope>
    <source>
        <strain evidence="8">S8-3T</strain>
    </source>
</reference>
<keyword evidence="3 5" id="KW-1133">Transmembrane helix</keyword>
<keyword evidence="2 5" id="KW-0812">Transmembrane</keyword>
<organism evidence="7 8">
    <name type="scientific">Sphingomonas alpina</name>
    <dbReference type="NCBI Taxonomy" id="653931"/>
    <lineage>
        <taxon>Bacteria</taxon>
        <taxon>Pseudomonadati</taxon>
        <taxon>Pseudomonadota</taxon>
        <taxon>Alphaproteobacteria</taxon>
        <taxon>Sphingomonadales</taxon>
        <taxon>Sphingomonadaceae</taxon>
        <taxon>Sphingomonas</taxon>
    </lineage>
</organism>
<feature type="transmembrane region" description="Helical" evidence="5">
    <location>
        <begin position="174"/>
        <end position="196"/>
    </location>
</feature>
<dbReference type="Proteomes" id="UP000516148">
    <property type="component" value="Chromosome"/>
</dbReference>
<feature type="transmembrane region" description="Helical" evidence="5">
    <location>
        <begin position="120"/>
        <end position="145"/>
    </location>
</feature>
<dbReference type="RefSeq" id="WP_187761210.1">
    <property type="nucleotide sequence ID" value="NZ_CP061038.1"/>
</dbReference>
<feature type="transmembrane region" description="Helical" evidence="5">
    <location>
        <begin position="208"/>
        <end position="228"/>
    </location>
</feature>
<dbReference type="EMBL" id="CP061038">
    <property type="protein sequence ID" value="QNQ08884.1"/>
    <property type="molecule type" value="Genomic_DNA"/>
</dbReference>
<dbReference type="GO" id="GO:0016020">
    <property type="term" value="C:membrane"/>
    <property type="evidence" value="ECO:0007669"/>
    <property type="project" value="UniProtKB-SubCell"/>
</dbReference>
<sequence length="232" mass="25633">MSLLTTYLVMLFDPRRAFTAALSRKVWTLLLPLTLAIVFTALLNIFYFYHVDLAWLRDQMTATMPKAQRDIALPFYTRGRLIGISLFGVVLLALVVNLGRAFIFWIIFKVRGGDTQRFTRLFAIVMWSTAPLALILPAGILNIMLAPEGRLAGNDVNPVSLNQLLFHLPPSSGWGQLLSTFSLINIWEMVLIAIGLQVVGNLKFTRAALIAIAPDALVYGIWAAALLASGST</sequence>
<dbReference type="KEGG" id="spap:H3Z74_19570"/>
<dbReference type="AlphaFoldDB" id="A0A7H0LGT1"/>
<gene>
    <name evidence="7" type="ORF">H3Z74_19570</name>
</gene>
<evidence type="ECO:0000256" key="1">
    <source>
        <dbReference type="ARBA" id="ARBA00004141"/>
    </source>
</evidence>
<feature type="transmembrane region" description="Helical" evidence="5">
    <location>
        <begin position="81"/>
        <end position="108"/>
    </location>
</feature>
<accession>A0A7H0LGT1</accession>
<protein>
    <submittedName>
        <fullName evidence="7">YIP1 family protein</fullName>
    </submittedName>
</protein>
<name>A0A7H0LGT1_9SPHN</name>
<proteinExistence type="predicted"/>
<keyword evidence="8" id="KW-1185">Reference proteome</keyword>
<feature type="domain" description="Yip1" evidence="6">
    <location>
        <begin position="10"/>
        <end position="224"/>
    </location>
</feature>
<dbReference type="InterPro" id="IPR006977">
    <property type="entry name" value="Yip1_dom"/>
</dbReference>
<evidence type="ECO:0000256" key="5">
    <source>
        <dbReference type="SAM" id="Phobius"/>
    </source>
</evidence>
<evidence type="ECO:0000256" key="2">
    <source>
        <dbReference type="ARBA" id="ARBA00022692"/>
    </source>
</evidence>
<evidence type="ECO:0000256" key="3">
    <source>
        <dbReference type="ARBA" id="ARBA00022989"/>
    </source>
</evidence>
<comment type="subcellular location">
    <subcellularLocation>
        <location evidence="1">Membrane</location>
        <topology evidence="1">Multi-pass membrane protein</topology>
    </subcellularLocation>
</comment>
<evidence type="ECO:0000313" key="7">
    <source>
        <dbReference type="EMBL" id="QNQ08884.1"/>
    </source>
</evidence>
<evidence type="ECO:0000259" key="6">
    <source>
        <dbReference type="Pfam" id="PF04893"/>
    </source>
</evidence>
<evidence type="ECO:0000313" key="8">
    <source>
        <dbReference type="Proteomes" id="UP000516148"/>
    </source>
</evidence>
<feature type="transmembrane region" description="Helical" evidence="5">
    <location>
        <begin position="26"/>
        <end position="49"/>
    </location>
</feature>
<evidence type="ECO:0000256" key="4">
    <source>
        <dbReference type="ARBA" id="ARBA00023136"/>
    </source>
</evidence>
<dbReference type="Pfam" id="PF04893">
    <property type="entry name" value="Yip1"/>
    <property type="match status" value="1"/>
</dbReference>